<name>A0ABY0HH27_9PEZI</name>
<organism evidence="1 2">
    <name type="scientific">Monosporascus cannonballus</name>
    <dbReference type="NCBI Taxonomy" id="155416"/>
    <lineage>
        <taxon>Eukaryota</taxon>
        <taxon>Fungi</taxon>
        <taxon>Dikarya</taxon>
        <taxon>Ascomycota</taxon>
        <taxon>Pezizomycotina</taxon>
        <taxon>Sordariomycetes</taxon>
        <taxon>Xylariomycetidae</taxon>
        <taxon>Xylariales</taxon>
        <taxon>Xylariales incertae sedis</taxon>
        <taxon>Monosporascus</taxon>
    </lineage>
</organism>
<keyword evidence="2" id="KW-1185">Reference proteome</keyword>
<proteinExistence type="predicted"/>
<comment type="caution">
    <text evidence="1">The sequence shown here is derived from an EMBL/GenBank/DDBJ whole genome shotgun (WGS) entry which is preliminary data.</text>
</comment>
<evidence type="ECO:0000313" key="1">
    <source>
        <dbReference type="EMBL" id="RYO90320.1"/>
    </source>
</evidence>
<evidence type="ECO:0008006" key="3">
    <source>
        <dbReference type="Google" id="ProtNLM"/>
    </source>
</evidence>
<reference evidence="1 2" key="1">
    <citation type="submission" date="2018-06" db="EMBL/GenBank/DDBJ databases">
        <title>Complete Genomes of Monosporascus.</title>
        <authorList>
            <person name="Robinson A.J."/>
            <person name="Natvig D.O."/>
        </authorList>
    </citation>
    <scope>NUCLEOTIDE SEQUENCE [LARGE SCALE GENOMIC DNA]</scope>
    <source>
        <strain evidence="1 2">CBS 609.92</strain>
    </source>
</reference>
<dbReference type="Proteomes" id="UP000294003">
    <property type="component" value="Unassembled WGS sequence"/>
</dbReference>
<protein>
    <recommendedName>
        <fullName evidence="3">Rhodanese domain-containing protein</fullName>
    </recommendedName>
</protein>
<gene>
    <name evidence="1" type="ORF">DL762_002759</name>
</gene>
<dbReference type="EMBL" id="QJNS01000058">
    <property type="protein sequence ID" value="RYO90320.1"/>
    <property type="molecule type" value="Genomic_DNA"/>
</dbReference>
<sequence>MRAAFNAWGRNCGEDPWDATVWRDTYVVIDGPALESLVNDGQPEGGRAVVVDARGRRGEAEGPDHLGWMRCKAAALT</sequence>
<evidence type="ECO:0000313" key="2">
    <source>
        <dbReference type="Proteomes" id="UP000294003"/>
    </source>
</evidence>
<accession>A0ABY0HH27</accession>